<dbReference type="PROSITE" id="PS50110">
    <property type="entry name" value="RESPONSE_REGULATORY"/>
    <property type="match status" value="1"/>
</dbReference>
<dbReference type="InterPro" id="IPR036388">
    <property type="entry name" value="WH-like_DNA-bd_sf"/>
</dbReference>
<sequence>MVLSLRRSKGGMDAAARRWNPAAPHAVLAVPMRLLLVEDNEDLADAIVRRMRRSGHAVDWQRDGLGAASVLRYQAFDLVVLDIGLPRMDGLTVLGELRERGDATPVLMLTARDGIEDRVHALDVGADDYLAKPFDFREFEARCRVLLRRSRGQATAAVQVGTLVFDAAAHTVHVDGVALELPNREFRLLEILLGRLEQVVSKDEIAKGLFGFDDEAGPNAIELYIGRLRRKLGEHGPLRITTVRGVGYKAEAAAP</sequence>
<reference evidence="10" key="1">
    <citation type="submission" date="2023-07" db="EMBL/GenBank/DDBJ databases">
        <title>Functional and genomic diversity of the sorghum phyllosphere microbiome.</title>
        <authorList>
            <person name="Shade A."/>
        </authorList>
    </citation>
    <scope>NUCLEOTIDE SEQUENCE</scope>
    <source>
        <strain evidence="10">SORGH_AS_0908</strain>
    </source>
</reference>
<name>A0AAW8GHJ0_9GAMM</name>
<gene>
    <name evidence="10" type="ORF">QE383_003534</name>
</gene>
<dbReference type="InterPro" id="IPR039420">
    <property type="entry name" value="WalR-like"/>
</dbReference>
<evidence type="ECO:0000313" key="10">
    <source>
        <dbReference type="EMBL" id="MDQ1121226.1"/>
    </source>
</evidence>
<dbReference type="GO" id="GO:0000156">
    <property type="term" value="F:phosphorelay response regulator activity"/>
    <property type="evidence" value="ECO:0007669"/>
    <property type="project" value="TreeGrafter"/>
</dbReference>
<feature type="domain" description="Response regulatory" evidence="8">
    <location>
        <begin position="33"/>
        <end position="147"/>
    </location>
</feature>
<dbReference type="GO" id="GO:0006355">
    <property type="term" value="P:regulation of DNA-templated transcription"/>
    <property type="evidence" value="ECO:0007669"/>
    <property type="project" value="InterPro"/>
</dbReference>
<evidence type="ECO:0000256" key="7">
    <source>
        <dbReference type="PROSITE-ProRule" id="PRU01091"/>
    </source>
</evidence>
<evidence type="ECO:0000259" key="8">
    <source>
        <dbReference type="PROSITE" id="PS50110"/>
    </source>
</evidence>
<dbReference type="InterPro" id="IPR016032">
    <property type="entry name" value="Sig_transdc_resp-reg_C-effctor"/>
</dbReference>
<dbReference type="GO" id="GO:0000976">
    <property type="term" value="F:transcription cis-regulatory region binding"/>
    <property type="evidence" value="ECO:0007669"/>
    <property type="project" value="TreeGrafter"/>
</dbReference>
<dbReference type="InterPro" id="IPR001867">
    <property type="entry name" value="OmpR/PhoB-type_DNA-bd"/>
</dbReference>
<evidence type="ECO:0000256" key="4">
    <source>
        <dbReference type="ARBA" id="ARBA00023125"/>
    </source>
</evidence>
<dbReference type="PANTHER" id="PTHR48111:SF67">
    <property type="entry name" value="TRANSCRIPTIONAL REGULATORY PROTEIN TCTD"/>
    <property type="match status" value="1"/>
</dbReference>
<dbReference type="Gene3D" id="6.10.250.690">
    <property type="match status" value="1"/>
</dbReference>
<dbReference type="SUPFAM" id="SSF46894">
    <property type="entry name" value="C-terminal effector domain of the bipartite response regulators"/>
    <property type="match status" value="1"/>
</dbReference>
<protein>
    <submittedName>
        <fullName evidence="10">Two-component system response regulator TctD</fullName>
    </submittedName>
</protein>
<feature type="domain" description="OmpR/PhoB-type" evidence="9">
    <location>
        <begin position="155"/>
        <end position="252"/>
    </location>
</feature>
<dbReference type="InterPro" id="IPR001789">
    <property type="entry name" value="Sig_transdc_resp-reg_receiver"/>
</dbReference>
<dbReference type="SUPFAM" id="SSF52172">
    <property type="entry name" value="CheY-like"/>
    <property type="match status" value="1"/>
</dbReference>
<dbReference type="GO" id="GO:0005829">
    <property type="term" value="C:cytosol"/>
    <property type="evidence" value="ECO:0007669"/>
    <property type="project" value="TreeGrafter"/>
</dbReference>
<dbReference type="AlphaFoldDB" id="A0AAW8GHJ0"/>
<comment type="caution">
    <text evidence="10">The sequence shown here is derived from an EMBL/GenBank/DDBJ whole genome shotgun (WGS) entry which is preliminary data.</text>
</comment>
<dbReference type="Pfam" id="PF00072">
    <property type="entry name" value="Response_reg"/>
    <property type="match status" value="1"/>
</dbReference>
<evidence type="ECO:0000313" key="11">
    <source>
        <dbReference type="Proteomes" id="UP001234354"/>
    </source>
</evidence>
<dbReference type="CDD" id="cd17624">
    <property type="entry name" value="REC_OmpR_PmrA-like"/>
    <property type="match status" value="1"/>
</dbReference>
<organism evidence="10 11">
    <name type="scientific">Pseudoxanthomonas winnipegensis</name>
    <dbReference type="NCBI Taxonomy" id="2480810"/>
    <lineage>
        <taxon>Bacteria</taxon>
        <taxon>Pseudomonadati</taxon>
        <taxon>Pseudomonadota</taxon>
        <taxon>Gammaproteobacteria</taxon>
        <taxon>Lysobacterales</taxon>
        <taxon>Lysobacteraceae</taxon>
        <taxon>Pseudoxanthomonas</taxon>
    </lineage>
</organism>
<evidence type="ECO:0000256" key="2">
    <source>
        <dbReference type="ARBA" id="ARBA00023012"/>
    </source>
</evidence>
<dbReference type="InterPro" id="IPR011006">
    <property type="entry name" value="CheY-like_superfamily"/>
</dbReference>
<dbReference type="PANTHER" id="PTHR48111">
    <property type="entry name" value="REGULATOR OF RPOS"/>
    <property type="match status" value="1"/>
</dbReference>
<dbReference type="PROSITE" id="PS51755">
    <property type="entry name" value="OMPR_PHOB"/>
    <property type="match status" value="1"/>
</dbReference>
<proteinExistence type="predicted"/>
<keyword evidence="3" id="KW-0805">Transcription regulation</keyword>
<feature type="modified residue" description="4-aspartylphosphate" evidence="6">
    <location>
        <position position="82"/>
    </location>
</feature>
<dbReference type="FunFam" id="3.40.50.2300:FF:000002">
    <property type="entry name" value="DNA-binding response regulator PhoP"/>
    <property type="match status" value="1"/>
</dbReference>
<evidence type="ECO:0000259" key="9">
    <source>
        <dbReference type="PROSITE" id="PS51755"/>
    </source>
</evidence>
<dbReference type="EMBL" id="JAUTBB010000001">
    <property type="protein sequence ID" value="MDQ1121226.1"/>
    <property type="molecule type" value="Genomic_DNA"/>
</dbReference>
<evidence type="ECO:0000256" key="5">
    <source>
        <dbReference type="ARBA" id="ARBA00023163"/>
    </source>
</evidence>
<feature type="DNA-binding region" description="OmpR/PhoB-type" evidence="7">
    <location>
        <begin position="155"/>
        <end position="252"/>
    </location>
</feature>
<dbReference type="Gene3D" id="1.10.10.10">
    <property type="entry name" value="Winged helix-like DNA-binding domain superfamily/Winged helix DNA-binding domain"/>
    <property type="match status" value="1"/>
</dbReference>
<dbReference type="Pfam" id="PF00486">
    <property type="entry name" value="Trans_reg_C"/>
    <property type="match status" value="1"/>
</dbReference>
<evidence type="ECO:0000256" key="6">
    <source>
        <dbReference type="PROSITE-ProRule" id="PRU00169"/>
    </source>
</evidence>
<keyword evidence="5" id="KW-0804">Transcription</keyword>
<dbReference type="SMART" id="SM00862">
    <property type="entry name" value="Trans_reg_C"/>
    <property type="match status" value="1"/>
</dbReference>
<keyword evidence="2" id="KW-0902">Two-component regulatory system</keyword>
<evidence type="ECO:0000256" key="1">
    <source>
        <dbReference type="ARBA" id="ARBA00022553"/>
    </source>
</evidence>
<dbReference type="CDD" id="cd00383">
    <property type="entry name" value="trans_reg_C"/>
    <property type="match status" value="1"/>
</dbReference>
<dbReference type="Gene3D" id="3.40.50.2300">
    <property type="match status" value="1"/>
</dbReference>
<dbReference type="Proteomes" id="UP001234354">
    <property type="component" value="Unassembled WGS sequence"/>
</dbReference>
<keyword evidence="1 6" id="KW-0597">Phosphoprotein</keyword>
<evidence type="ECO:0000256" key="3">
    <source>
        <dbReference type="ARBA" id="ARBA00023015"/>
    </source>
</evidence>
<dbReference type="SMART" id="SM00448">
    <property type="entry name" value="REC"/>
    <property type="match status" value="1"/>
</dbReference>
<keyword evidence="4 7" id="KW-0238">DNA-binding</keyword>
<dbReference type="GO" id="GO:0032993">
    <property type="term" value="C:protein-DNA complex"/>
    <property type="evidence" value="ECO:0007669"/>
    <property type="project" value="TreeGrafter"/>
</dbReference>
<accession>A0AAW8GHJ0</accession>